<keyword evidence="1" id="KW-0479">Metal-binding</keyword>
<feature type="region of interest" description="Disordered" evidence="2">
    <location>
        <begin position="408"/>
        <end position="456"/>
    </location>
</feature>
<feature type="compositionally biased region" description="Basic and acidic residues" evidence="2">
    <location>
        <begin position="141"/>
        <end position="163"/>
    </location>
</feature>
<feature type="compositionally biased region" description="Pro residues" evidence="2">
    <location>
        <begin position="917"/>
        <end position="926"/>
    </location>
</feature>
<feature type="compositionally biased region" description="Pro residues" evidence="2">
    <location>
        <begin position="164"/>
        <end position="186"/>
    </location>
</feature>
<proteinExistence type="predicted"/>
<dbReference type="STRING" id="105231.A0A1Y1IIP8"/>
<feature type="compositionally biased region" description="Gly residues" evidence="2">
    <location>
        <begin position="444"/>
        <end position="456"/>
    </location>
</feature>
<feature type="compositionally biased region" description="Low complexity" evidence="2">
    <location>
        <begin position="247"/>
        <end position="259"/>
    </location>
</feature>
<dbReference type="Proteomes" id="UP000054558">
    <property type="component" value="Unassembled WGS sequence"/>
</dbReference>
<feature type="region of interest" description="Disordered" evidence="2">
    <location>
        <begin position="141"/>
        <end position="268"/>
    </location>
</feature>
<keyword evidence="1" id="KW-0863">Zinc-finger</keyword>
<evidence type="ECO:0000313" key="5">
    <source>
        <dbReference type="Proteomes" id="UP000054558"/>
    </source>
</evidence>
<dbReference type="EMBL" id="DF237393">
    <property type="protein sequence ID" value="GAQ88606.1"/>
    <property type="molecule type" value="Genomic_DNA"/>
</dbReference>
<evidence type="ECO:0000256" key="1">
    <source>
        <dbReference type="PROSITE-ProRule" id="PRU00175"/>
    </source>
</evidence>
<sequence>MGNASSTRKRVKVDDQYTRPQGLYPDRERDVDAKKLRRLILDGKLAPCFPGREEPHLDLEECPICFLHYPSLNRSRCCGKGICTECFLQMKSPIASRPTQCPFCKTPGYAVEHGGPKDAALKELEKAEEQHIIEAKIRMQQEEQAKAEERARKREKDLAEGRVPDPPSPTLFPASPPTFPAFPPPASTQSPQSVNTPPQTRSQSAQPGHGSSERSGSGGGRRRSSLNRRVSAIEPDNLWFRAGSAQGSGSNSRRTSGRGAESDPSATTAADFLQQLLASAAESRANVVVTPVEARANRDEAGEGGEGPSPILRAMARRGNAETDVDLDDVMLNEAIWLSLQEEEDRQRRTSQGPSNPGPATGGSPDQAAAAVAGSGAQSPVYEDPDEAAASELAKAIAASLEESAAWGTRTGGVAEGSPESVGSVPNPREGSGLTGNRPEGFGRVSGSGEGAVGGRGLDCSLHREALGVVVNTGRELSPALDAAAGQRVESSATGAAAGADGEESSLTSQTLALDSVTDFHMANRNGAEQPRGVAAYHTNADGAGQIEAGNTEGLLRKRETRSSGRGSGAAGSSAGPLDFETSAEPSSGVTSADVTGLGSLTSDGNRRDLAESRERLPMMGQLRPDSVYRSLGNAESDGGKSEGGLVSSAIGPVEPLSLAQLMARKSRVEPSSGEGSNRVAGQDEGGRASVWKSVATSLEPTKLEFALEGAPWSEMGAYNERAVERESGFHESSPESRGRGFRSSEAEEGGSGIWLSESETMAETEGRSQERQDETSRVWDAGQRREQFTLENAPWVGLESSGGFASTNPFVGLAESDSQEKSRTAGRLSGEAWAEPARPAGSLLASQVAHSSSSLLAKPEGVLGDLYPPLSDGLQGTGEQKAGGEAGSHKRRARSLSGSGSSAFGEACSPVYSPVKYPPPRPPNSTPGSDDAREVAGVHRRSLSSKETSTSVVHERFGKVEGTRSSVGADSNQHVGSDALFEQQLAAAIAMSLAQTEADDERRKEHEAFEREAFAVAP</sequence>
<keyword evidence="5" id="KW-1185">Reference proteome</keyword>
<dbReference type="InterPro" id="IPR039301">
    <property type="entry name" value="Sip5/DA2"/>
</dbReference>
<dbReference type="PROSITE" id="PS50089">
    <property type="entry name" value="ZF_RING_2"/>
    <property type="match status" value="1"/>
</dbReference>
<evidence type="ECO:0000259" key="3">
    <source>
        <dbReference type="PROSITE" id="PS50089"/>
    </source>
</evidence>
<feature type="compositionally biased region" description="Low complexity" evidence="2">
    <location>
        <begin position="362"/>
        <end position="381"/>
    </location>
</feature>
<feature type="region of interest" description="Disordered" evidence="2">
    <location>
        <begin position="341"/>
        <end position="389"/>
    </location>
</feature>
<evidence type="ECO:0000256" key="2">
    <source>
        <dbReference type="SAM" id="MobiDB-lite"/>
    </source>
</evidence>
<feature type="region of interest" description="Disordered" evidence="2">
    <location>
        <begin position="540"/>
        <end position="650"/>
    </location>
</feature>
<dbReference type="PANTHER" id="PTHR31315">
    <property type="entry name" value="PROTEIN SIP5"/>
    <property type="match status" value="1"/>
</dbReference>
<evidence type="ECO:0000313" key="4">
    <source>
        <dbReference type="EMBL" id="GAQ88606.1"/>
    </source>
</evidence>
<feature type="region of interest" description="Disordered" evidence="2">
    <location>
        <begin position="282"/>
        <end position="317"/>
    </location>
</feature>
<keyword evidence="1" id="KW-0862">Zinc</keyword>
<dbReference type="GO" id="GO:0008270">
    <property type="term" value="F:zinc ion binding"/>
    <property type="evidence" value="ECO:0007669"/>
    <property type="project" value="UniProtKB-KW"/>
</dbReference>
<name>A0A1Y1IIP8_KLENI</name>
<feature type="compositionally biased region" description="Low complexity" evidence="2">
    <location>
        <begin position="896"/>
        <end position="916"/>
    </location>
</feature>
<gene>
    <name evidence="4" type="ORF">KFL_004440040</name>
</gene>
<feature type="compositionally biased region" description="Polar residues" evidence="2">
    <location>
        <begin position="194"/>
        <end position="206"/>
    </location>
</feature>
<feature type="compositionally biased region" description="Basic and acidic residues" evidence="2">
    <location>
        <begin position="724"/>
        <end position="746"/>
    </location>
</feature>
<feature type="compositionally biased region" description="Basic and acidic residues" evidence="2">
    <location>
        <begin position="605"/>
        <end position="617"/>
    </location>
</feature>
<dbReference type="AlphaFoldDB" id="A0A1Y1IIP8"/>
<feature type="domain" description="RING-type" evidence="3">
    <location>
        <begin position="62"/>
        <end position="105"/>
    </location>
</feature>
<accession>A0A1Y1IIP8</accession>
<feature type="region of interest" description="Disordered" evidence="2">
    <location>
        <begin position="724"/>
        <end position="958"/>
    </location>
</feature>
<feature type="region of interest" description="Disordered" evidence="2">
    <location>
        <begin position="664"/>
        <end position="693"/>
    </location>
</feature>
<protein>
    <submittedName>
        <fullName evidence="4">Protein with RING-finger domain</fullName>
    </submittedName>
</protein>
<dbReference type="PANTHER" id="PTHR31315:SF1">
    <property type="entry name" value="PROTEIN SIP5"/>
    <property type="match status" value="1"/>
</dbReference>
<feature type="compositionally biased region" description="Polar residues" evidence="2">
    <location>
        <begin position="845"/>
        <end position="856"/>
    </location>
</feature>
<feature type="region of interest" description="Disordered" evidence="2">
    <location>
        <begin position="1"/>
        <end position="28"/>
    </location>
</feature>
<dbReference type="OrthoDB" id="21471at2759"/>
<feature type="compositionally biased region" description="Polar residues" evidence="2">
    <location>
        <begin position="584"/>
        <end position="604"/>
    </location>
</feature>
<dbReference type="InterPro" id="IPR001841">
    <property type="entry name" value="Znf_RING"/>
</dbReference>
<feature type="compositionally biased region" description="Basic and acidic residues" evidence="2">
    <location>
        <begin position="765"/>
        <end position="789"/>
    </location>
</feature>
<feature type="compositionally biased region" description="Low complexity" evidence="2">
    <location>
        <begin position="490"/>
        <end position="500"/>
    </location>
</feature>
<organism evidence="4 5">
    <name type="scientific">Klebsormidium nitens</name>
    <name type="common">Green alga</name>
    <name type="synonym">Ulothrix nitens</name>
    <dbReference type="NCBI Taxonomy" id="105231"/>
    <lineage>
        <taxon>Eukaryota</taxon>
        <taxon>Viridiplantae</taxon>
        <taxon>Streptophyta</taxon>
        <taxon>Klebsormidiophyceae</taxon>
        <taxon>Klebsormidiales</taxon>
        <taxon>Klebsormidiaceae</taxon>
        <taxon>Klebsormidium</taxon>
    </lineage>
</organism>
<feature type="region of interest" description="Disordered" evidence="2">
    <location>
        <begin position="480"/>
        <end position="509"/>
    </location>
</feature>
<reference evidence="4 5" key="1">
    <citation type="journal article" date="2014" name="Nat. Commun.">
        <title>Klebsormidium flaccidum genome reveals primary factors for plant terrestrial adaptation.</title>
        <authorList>
            <person name="Hori K."/>
            <person name="Maruyama F."/>
            <person name="Fujisawa T."/>
            <person name="Togashi T."/>
            <person name="Yamamoto N."/>
            <person name="Seo M."/>
            <person name="Sato S."/>
            <person name="Yamada T."/>
            <person name="Mori H."/>
            <person name="Tajima N."/>
            <person name="Moriyama T."/>
            <person name="Ikeuchi M."/>
            <person name="Watanabe M."/>
            <person name="Wada H."/>
            <person name="Kobayashi K."/>
            <person name="Saito M."/>
            <person name="Masuda T."/>
            <person name="Sasaki-Sekimoto Y."/>
            <person name="Mashiguchi K."/>
            <person name="Awai K."/>
            <person name="Shimojima M."/>
            <person name="Masuda S."/>
            <person name="Iwai M."/>
            <person name="Nobusawa T."/>
            <person name="Narise T."/>
            <person name="Kondo S."/>
            <person name="Saito H."/>
            <person name="Sato R."/>
            <person name="Murakawa M."/>
            <person name="Ihara Y."/>
            <person name="Oshima-Yamada Y."/>
            <person name="Ohtaka K."/>
            <person name="Satoh M."/>
            <person name="Sonobe K."/>
            <person name="Ishii M."/>
            <person name="Ohtani R."/>
            <person name="Kanamori-Sato M."/>
            <person name="Honoki R."/>
            <person name="Miyazaki D."/>
            <person name="Mochizuki H."/>
            <person name="Umetsu J."/>
            <person name="Higashi K."/>
            <person name="Shibata D."/>
            <person name="Kamiya Y."/>
            <person name="Sato N."/>
            <person name="Nakamura Y."/>
            <person name="Tabata S."/>
            <person name="Ida S."/>
            <person name="Kurokawa K."/>
            <person name="Ohta H."/>
        </authorList>
    </citation>
    <scope>NUCLEOTIDE SEQUENCE [LARGE SCALE GENOMIC DNA]</scope>
    <source>
        <strain evidence="4 5">NIES-2285</strain>
    </source>
</reference>